<name>A0A8H6RNW7_9PEZI</name>
<comment type="caution">
    <text evidence="2">The sequence shown here is derived from an EMBL/GenBank/DDBJ whole genome shotgun (WGS) entry which is preliminary data.</text>
</comment>
<dbReference type="AlphaFoldDB" id="A0A8H6RNW7"/>
<dbReference type="EMBL" id="JABCIY010000051">
    <property type="protein sequence ID" value="KAF7194844.1"/>
    <property type="molecule type" value="Genomic_DNA"/>
</dbReference>
<dbReference type="OrthoDB" id="10468132at2759"/>
<keyword evidence="3" id="KW-1185">Reference proteome</keyword>
<sequence>MAHTPQRLSAATRVFATPELLEVILLKVCETRLGRTRWRARDVLLSQRVNRAFRSCILGSPEIQRRLGFKQEIIQAPGPVEDELGECGQNRLLWAFNDLVLAVTGLPRVYFSKRAKNISDEELPYSMISFERSPYPQHFEAILKDNAASFLKMYPQRPALDRIVIQVSQCEMWMVKKMGIEVFCWCAQITVKLQPLGKLFELAASLQKAAKEIERIEEAMNWWERNEDDARDYEIPTPTEVFDWKKSFTEEQMEWVAGEPEFDIH</sequence>
<evidence type="ECO:0000313" key="3">
    <source>
        <dbReference type="Proteomes" id="UP000660729"/>
    </source>
</evidence>
<dbReference type="Proteomes" id="UP000660729">
    <property type="component" value="Unassembled WGS sequence"/>
</dbReference>
<evidence type="ECO:0000313" key="2">
    <source>
        <dbReference type="EMBL" id="KAF7194844.1"/>
    </source>
</evidence>
<organism evidence="2 3">
    <name type="scientific">Pseudocercospora fuligena</name>
    <dbReference type="NCBI Taxonomy" id="685502"/>
    <lineage>
        <taxon>Eukaryota</taxon>
        <taxon>Fungi</taxon>
        <taxon>Dikarya</taxon>
        <taxon>Ascomycota</taxon>
        <taxon>Pezizomycotina</taxon>
        <taxon>Dothideomycetes</taxon>
        <taxon>Dothideomycetidae</taxon>
        <taxon>Mycosphaerellales</taxon>
        <taxon>Mycosphaerellaceae</taxon>
        <taxon>Pseudocercospora</taxon>
    </lineage>
</organism>
<protein>
    <submittedName>
        <fullName evidence="2">Uncharacterized protein</fullName>
    </submittedName>
</protein>
<feature type="coiled-coil region" evidence="1">
    <location>
        <begin position="199"/>
        <end position="226"/>
    </location>
</feature>
<keyword evidence="1" id="KW-0175">Coiled coil</keyword>
<gene>
    <name evidence="2" type="ORF">HII31_03804</name>
</gene>
<reference evidence="2" key="1">
    <citation type="submission" date="2020-04" db="EMBL/GenBank/DDBJ databases">
        <title>Draft genome resource of the tomato pathogen Pseudocercospora fuligena.</title>
        <authorList>
            <person name="Zaccaron A."/>
        </authorList>
    </citation>
    <scope>NUCLEOTIDE SEQUENCE</scope>
    <source>
        <strain evidence="2">PF001</strain>
    </source>
</reference>
<evidence type="ECO:0000256" key="1">
    <source>
        <dbReference type="SAM" id="Coils"/>
    </source>
</evidence>
<proteinExistence type="predicted"/>
<accession>A0A8H6RNW7</accession>